<proteinExistence type="predicted"/>
<evidence type="ECO:0000313" key="1">
    <source>
        <dbReference type="EMBL" id="MBA6154932.1"/>
    </source>
</evidence>
<evidence type="ECO:0000313" key="2">
    <source>
        <dbReference type="Proteomes" id="UP000563906"/>
    </source>
</evidence>
<protein>
    <recommendedName>
        <fullName evidence="3">Lipoprotein</fullName>
    </recommendedName>
</protein>
<accession>A0A839AIB3</accession>
<comment type="caution">
    <text evidence="1">The sequence shown here is derived from an EMBL/GenBank/DDBJ whole genome shotgun (WGS) entry which is preliminary data.</text>
</comment>
<reference evidence="1 2" key="1">
    <citation type="submission" date="2020-07" db="EMBL/GenBank/DDBJ databases">
        <title>Bacterium isolated from marine sediment.</title>
        <authorList>
            <person name="Shang D."/>
            <person name="Du Z.-J."/>
        </authorList>
    </citation>
    <scope>NUCLEOTIDE SEQUENCE [LARGE SCALE GENOMIC DNA]</scope>
    <source>
        <strain evidence="1 2">S7007</strain>
    </source>
</reference>
<keyword evidence="2" id="KW-1185">Reference proteome</keyword>
<organism evidence="1 2">
    <name type="scientific">Tenacibaculum pelagium</name>
    <dbReference type="NCBI Taxonomy" id="2759527"/>
    <lineage>
        <taxon>Bacteria</taxon>
        <taxon>Pseudomonadati</taxon>
        <taxon>Bacteroidota</taxon>
        <taxon>Flavobacteriia</taxon>
        <taxon>Flavobacteriales</taxon>
        <taxon>Flavobacteriaceae</taxon>
        <taxon>Tenacibaculum</taxon>
    </lineage>
</organism>
<dbReference type="RefSeq" id="WP_182123453.1">
    <property type="nucleotide sequence ID" value="NZ_JACGLS010000001.1"/>
</dbReference>
<dbReference type="AlphaFoldDB" id="A0A839AIB3"/>
<dbReference type="Proteomes" id="UP000563906">
    <property type="component" value="Unassembled WGS sequence"/>
</dbReference>
<evidence type="ECO:0008006" key="3">
    <source>
        <dbReference type="Google" id="ProtNLM"/>
    </source>
</evidence>
<sequence>MKKLLVYIIPALLIVIVSCSKTPKERVLTMRDVFPTQKNTDSTFVFDLDTVKNFESLTSVFCKNYYNKKVRYFIRGKNNDIPFSIRSIIVCTNAACGLIKFKNVLFIDYFTDSLFYHNRIKYNFNKVNVEKMLKKQFFNNGKNPEFASSPYTSLIFLEFSGEINSSKTSLKNKIDTISKSYYNFIISFNKQNIDSLKKQYPLKLILKEGIPFIDDNGNVTNFYNPPPPPTPIEIVE</sequence>
<dbReference type="EMBL" id="JACGLS010000001">
    <property type="protein sequence ID" value="MBA6154932.1"/>
    <property type="molecule type" value="Genomic_DNA"/>
</dbReference>
<name>A0A839AIB3_9FLAO</name>
<gene>
    <name evidence="1" type="ORF">H3Z83_00120</name>
</gene>
<dbReference type="PROSITE" id="PS51257">
    <property type="entry name" value="PROKAR_LIPOPROTEIN"/>
    <property type="match status" value="1"/>
</dbReference>